<feature type="coiled-coil region" evidence="7">
    <location>
        <begin position="1002"/>
        <end position="1031"/>
    </location>
</feature>
<feature type="region of interest" description="Disordered" evidence="8">
    <location>
        <begin position="1"/>
        <end position="50"/>
    </location>
</feature>
<sequence>MNDTSTTSMSTSMQNLHLNEGEIDSVTSSKETEVNNDNNDDSYTNDDMSEFTEDKTSFGVNTEDCIPISQPVGTDVNRMKKKYSVNPSFNNIQEEEPVPVESPRDSKEGHVWLPTILRDESWPEENSAFISDVANGLADINNDPKIIDNVLENPLQSTIRETVIMKEDRSSRDNADWKKAQKEEEFNRMINNNNNRLKDLPTDLSSIPNTFANKKLGKEFVSPLKLFGFEDSRREESRLPVVMENSEKLYDKIVRNISSNGNLIKTQEREVSNNENVNEDITSDADEFSSFPSTTRKLFKEGDQLFQNIQNGYQNNNQLNIAQLKQMTHSDYTSADDESLCEVEVGKRKFTQPSIDTIRKQFESQAKAFQKEFNMSPPKLQSKFRSNSSLVEGVSRSVESQKFKGLKFIPAEDYKDKVFDKNLNTFVPKSEYIEQLTSNNSSYTDDFETNDYEEVNGGYNDNEEEDDNLLNNFSDEFTNNNVAENGTDDESFTINDKLLVECINESYPVEEWDNVEKLDISEFEIEHLHNLDKMTPNLWFLNASNNKISQNFGIPRGVQYLDLSMNKFSNISAKFDAFKNLQVLNLSHNHITDLRCLKELKNLTSLNLSYNAVESIEFLNNFKMLHYLNLSNNKLKGVVDFSEFSLWFLEDLIIDNNEIEGLINICELSQLINISANNNRLSRFQYYRETPRFRLDELEPHLSLRRICVNGNSLGDILDLSMYVELKEAQFDNNDMLEQIYGISTQIEKISCRFNRDDQLINNVLKFGLSSNNLKILYLSGGKLPIKLPNFKSNFTSITNLDISAMNISELPAKFGEFFPLLIDLNLNFNRLKNLKGLETLSHLKLLKLLGNDIEDLESIVDYTSNIRMRLKLLDLRVNPLTRDMYPFVFYNDEETESGAGAGAGAADETTALAFQLQDPEDIDAFAVEYSRMYTNEGLQRWALKHRRHQKLLRRGNGSGNGNGNGRKYQLYLSALVTLTVVGLVGFTLYMTAGVGYTLYQNGKLAEERVAKQKELQAQQAEFEQQQQQQQSGQQ</sequence>
<dbReference type="PROSITE" id="PS51450">
    <property type="entry name" value="LRR"/>
    <property type="match status" value="3"/>
</dbReference>
<evidence type="ECO:0000256" key="2">
    <source>
        <dbReference type="ARBA" id="ARBA00022614"/>
    </source>
</evidence>
<keyword evidence="4" id="KW-0677">Repeat</keyword>
<dbReference type="Gene3D" id="3.80.10.10">
    <property type="entry name" value="Ribonuclease Inhibitor"/>
    <property type="match status" value="2"/>
</dbReference>
<organism evidence="10 11">
    <name type="scientific">Pichia inconspicua</name>
    <dbReference type="NCBI Taxonomy" id="52247"/>
    <lineage>
        <taxon>Eukaryota</taxon>
        <taxon>Fungi</taxon>
        <taxon>Dikarya</taxon>
        <taxon>Ascomycota</taxon>
        <taxon>Saccharomycotina</taxon>
        <taxon>Pichiomycetes</taxon>
        <taxon>Pichiales</taxon>
        <taxon>Pichiaceae</taxon>
        <taxon>Pichia</taxon>
    </lineage>
</organism>
<evidence type="ECO:0000256" key="4">
    <source>
        <dbReference type="ARBA" id="ARBA00022737"/>
    </source>
</evidence>
<dbReference type="SUPFAM" id="SSF52058">
    <property type="entry name" value="L domain-like"/>
    <property type="match status" value="1"/>
</dbReference>
<keyword evidence="2" id="KW-0433">Leucine-rich repeat</keyword>
<evidence type="ECO:0000313" key="11">
    <source>
        <dbReference type="Proteomes" id="UP000307173"/>
    </source>
</evidence>
<dbReference type="EMBL" id="SELW01000680">
    <property type="protein sequence ID" value="TID13270.1"/>
    <property type="molecule type" value="Genomic_DNA"/>
</dbReference>
<protein>
    <recommendedName>
        <fullName evidence="12">Septation initiation network scaffold protein cdc11</fullName>
    </recommendedName>
</protein>
<dbReference type="AlphaFoldDB" id="A0A4T0WV30"/>
<dbReference type="GO" id="GO:0016020">
    <property type="term" value="C:membrane"/>
    <property type="evidence" value="ECO:0007669"/>
    <property type="project" value="UniProtKB-SubCell"/>
</dbReference>
<name>A0A4T0WV30_9ASCO</name>
<dbReference type="PANTHER" id="PTHR47566">
    <property type="match status" value="1"/>
</dbReference>
<keyword evidence="3 9" id="KW-0812">Transmembrane</keyword>
<reference evidence="10 11" key="1">
    <citation type="journal article" date="2019" name="Front. Genet.">
        <title>Whole-Genome Sequencing of the Opportunistic Yeast Pathogen Candida inconspicua Uncovers Its Hybrid Origin.</title>
        <authorList>
            <person name="Mixao V."/>
            <person name="Hansen A.P."/>
            <person name="Saus E."/>
            <person name="Boekhout T."/>
            <person name="Lass-Florl C."/>
            <person name="Gabaldon T."/>
        </authorList>
    </citation>
    <scope>NUCLEOTIDE SEQUENCE [LARGE SCALE GENOMIC DNA]</scope>
    <source>
        <strain evidence="10 11">CBS 180</strain>
    </source>
</reference>
<dbReference type="InterPro" id="IPR052574">
    <property type="entry name" value="CDIRP"/>
</dbReference>
<dbReference type="PANTHER" id="PTHR47566:SF1">
    <property type="entry name" value="PROTEIN NUD1"/>
    <property type="match status" value="1"/>
</dbReference>
<evidence type="ECO:0000256" key="1">
    <source>
        <dbReference type="ARBA" id="ARBA00004167"/>
    </source>
</evidence>
<feature type="compositionally biased region" description="Acidic residues" evidence="8">
    <location>
        <begin position="38"/>
        <end position="50"/>
    </location>
</feature>
<evidence type="ECO:0008006" key="12">
    <source>
        <dbReference type="Google" id="ProtNLM"/>
    </source>
</evidence>
<dbReference type="Proteomes" id="UP000307173">
    <property type="component" value="Unassembled WGS sequence"/>
</dbReference>
<keyword evidence="7" id="KW-0175">Coiled coil</keyword>
<evidence type="ECO:0000256" key="6">
    <source>
        <dbReference type="ARBA" id="ARBA00023136"/>
    </source>
</evidence>
<evidence type="ECO:0000256" key="3">
    <source>
        <dbReference type="ARBA" id="ARBA00022692"/>
    </source>
</evidence>
<dbReference type="InterPro" id="IPR029208">
    <property type="entry name" value="COX14"/>
</dbReference>
<feature type="compositionally biased region" description="Low complexity" evidence="8">
    <location>
        <begin position="1"/>
        <end position="13"/>
    </location>
</feature>
<evidence type="ECO:0000256" key="5">
    <source>
        <dbReference type="ARBA" id="ARBA00022989"/>
    </source>
</evidence>
<keyword evidence="5 9" id="KW-1133">Transmembrane helix</keyword>
<dbReference type="GO" id="GO:0035591">
    <property type="term" value="F:signaling adaptor activity"/>
    <property type="evidence" value="ECO:0007669"/>
    <property type="project" value="TreeGrafter"/>
</dbReference>
<accession>A0A4T0WV30</accession>
<evidence type="ECO:0000313" key="10">
    <source>
        <dbReference type="EMBL" id="TID13270.1"/>
    </source>
</evidence>
<dbReference type="OrthoDB" id="7451790at2759"/>
<evidence type="ECO:0000256" key="8">
    <source>
        <dbReference type="SAM" id="MobiDB-lite"/>
    </source>
</evidence>
<feature type="transmembrane region" description="Helical" evidence="9">
    <location>
        <begin position="971"/>
        <end position="1000"/>
    </location>
</feature>
<dbReference type="SUPFAM" id="SSF52047">
    <property type="entry name" value="RNI-like"/>
    <property type="match status" value="1"/>
</dbReference>
<dbReference type="InterPro" id="IPR001611">
    <property type="entry name" value="Leu-rich_rpt"/>
</dbReference>
<keyword evidence="11" id="KW-1185">Reference proteome</keyword>
<proteinExistence type="predicted"/>
<evidence type="ECO:0000256" key="9">
    <source>
        <dbReference type="SAM" id="Phobius"/>
    </source>
</evidence>
<evidence type="ECO:0000256" key="7">
    <source>
        <dbReference type="SAM" id="Coils"/>
    </source>
</evidence>
<gene>
    <name evidence="10" type="ORF">CANINC_004956</name>
</gene>
<comment type="subcellular location">
    <subcellularLocation>
        <location evidence="1">Membrane</location>
        <topology evidence="1">Single-pass membrane protein</topology>
    </subcellularLocation>
</comment>
<dbReference type="STRING" id="52247.A0A4T0WV30"/>
<comment type="caution">
    <text evidence="10">The sequence shown here is derived from an EMBL/GenBank/DDBJ whole genome shotgun (WGS) entry which is preliminary data.</text>
</comment>
<keyword evidence="6 9" id="KW-0472">Membrane</keyword>
<dbReference type="Pfam" id="PF13855">
    <property type="entry name" value="LRR_8"/>
    <property type="match status" value="1"/>
</dbReference>
<dbReference type="Pfam" id="PF14880">
    <property type="entry name" value="COX14"/>
    <property type="match status" value="1"/>
</dbReference>
<dbReference type="InterPro" id="IPR032675">
    <property type="entry name" value="LRR_dom_sf"/>
</dbReference>